<keyword evidence="10" id="KW-1185">Reference proteome</keyword>
<dbReference type="EMBL" id="BMOO01000001">
    <property type="protein sequence ID" value="GGM55512.1"/>
    <property type="molecule type" value="Genomic_DNA"/>
</dbReference>
<evidence type="ECO:0000256" key="3">
    <source>
        <dbReference type="ARBA" id="ARBA00023002"/>
    </source>
</evidence>
<dbReference type="EMBL" id="JAGGKO010000001">
    <property type="protein sequence ID" value="MBP1953871.1"/>
    <property type="molecule type" value="Genomic_DNA"/>
</dbReference>
<sequence>MIPLAFDFAGESVLVVGGGSVGARKARRFAREARVVVLSPAFADADFGDAERVRSRADRETLDAWLARLDPVLVVAATDDTETNEMAVAAARDAGALVNRADHAGERAFDDVAVPATVRDDPVTVAVSTGGTSPALAKHLREQIEASVAGAGAMASLTADLRADLKAAGVPPGERRDAVRAVVRSEPVWKALRSADAKGNQAVDDAVRRVVADVVDTEYTT</sequence>
<dbReference type="RefSeq" id="WP_188869129.1">
    <property type="nucleotide sequence ID" value="NZ_BMOO01000001.1"/>
</dbReference>
<feature type="domain" description="Siroheme synthase central" evidence="7">
    <location>
        <begin position="120"/>
        <end position="147"/>
    </location>
</feature>
<evidence type="ECO:0000256" key="5">
    <source>
        <dbReference type="ARBA" id="ARBA00023244"/>
    </source>
</evidence>
<evidence type="ECO:0000313" key="9">
    <source>
        <dbReference type="EMBL" id="MBP1953871.1"/>
    </source>
</evidence>
<reference evidence="8" key="1">
    <citation type="journal article" date="2014" name="Int. J. Syst. Evol. Microbiol.">
        <title>Complete genome sequence of Corynebacterium casei LMG S-19264T (=DSM 44701T), isolated from a smear-ripened cheese.</title>
        <authorList>
            <consortium name="US DOE Joint Genome Institute (JGI-PGF)"/>
            <person name="Walter F."/>
            <person name="Albersmeier A."/>
            <person name="Kalinowski J."/>
            <person name="Ruckert C."/>
        </authorList>
    </citation>
    <scope>NUCLEOTIDE SEQUENCE</scope>
    <source>
        <strain evidence="8">JCM 16108</strain>
    </source>
</reference>
<dbReference type="SUPFAM" id="SSF75615">
    <property type="entry name" value="Siroheme synthase middle domains-like"/>
    <property type="match status" value="1"/>
</dbReference>
<evidence type="ECO:0000313" key="10">
    <source>
        <dbReference type="Proteomes" id="UP000614609"/>
    </source>
</evidence>
<accession>A0A830FXH9</accession>
<keyword evidence="3 9" id="KW-0560">Oxidoreductase</keyword>
<comment type="catalytic activity">
    <reaction evidence="6">
        <text>precorrin-2 + NAD(+) = sirohydrochlorin + NADH + 2 H(+)</text>
        <dbReference type="Rhea" id="RHEA:15613"/>
        <dbReference type="ChEBI" id="CHEBI:15378"/>
        <dbReference type="ChEBI" id="CHEBI:57540"/>
        <dbReference type="ChEBI" id="CHEBI:57945"/>
        <dbReference type="ChEBI" id="CHEBI:58351"/>
        <dbReference type="ChEBI" id="CHEBI:58827"/>
        <dbReference type="EC" id="1.3.1.76"/>
    </reaction>
</comment>
<evidence type="ECO:0000313" key="8">
    <source>
        <dbReference type="EMBL" id="GGM55512.1"/>
    </source>
</evidence>
<name>A0A830FXH9_9EURY</name>
<dbReference type="NCBIfam" id="TIGR01470">
    <property type="entry name" value="cysG_Nterm"/>
    <property type="match status" value="1"/>
</dbReference>
<organism evidence="8 10">
    <name type="scientific">Halarchaeum rubridurum</name>
    <dbReference type="NCBI Taxonomy" id="489911"/>
    <lineage>
        <taxon>Archaea</taxon>
        <taxon>Methanobacteriati</taxon>
        <taxon>Methanobacteriota</taxon>
        <taxon>Stenosarchaea group</taxon>
        <taxon>Halobacteria</taxon>
        <taxon>Halobacteriales</taxon>
        <taxon>Halobacteriaceae</taxon>
    </lineage>
</organism>
<dbReference type="EC" id="1.3.1.76" evidence="2"/>
<dbReference type="InterPro" id="IPR036291">
    <property type="entry name" value="NAD(P)-bd_dom_sf"/>
</dbReference>
<dbReference type="PANTHER" id="PTHR35330:SF1">
    <property type="entry name" value="SIROHEME BIOSYNTHESIS PROTEIN MET8"/>
    <property type="match status" value="1"/>
</dbReference>
<reference evidence="8" key="2">
    <citation type="submission" date="2020-09" db="EMBL/GenBank/DDBJ databases">
        <authorList>
            <person name="Sun Q."/>
            <person name="Ohkuma M."/>
        </authorList>
    </citation>
    <scope>NUCLEOTIDE SEQUENCE</scope>
    <source>
        <strain evidence="8">JCM 16108</strain>
    </source>
</reference>
<dbReference type="OrthoDB" id="10510at2157"/>
<evidence type="ECO:0000256" key="1">
    <source>
        <dbReference type="ARBA" id="ARBA00005010"/>
    </source>
</evidence>
<proteinExistence type="predicted"/>
<reference evidence="9" key="3">
    <citation type="submission" date="2021-03" db="EMBL/GenBank/DDBJ databases">
        <title>Genomic Encyclopedia of Type Strains, Phase IV (KMG-IV): sequencing the most valuable type-strain genomes for metagenomic binning, comparative biology and taxonomic classification.</title>
        <authorList>
            <person name="Goeker M."/>
        </authorList>
    </citation>
    <scope>NUCLEOTIDE SEQUENCE</scope>
    <source>
        <strain evidence="9">DSM 22443</strain>
    </source>
</reference>
<dbReference type="Proteomes" id="UP000765891">
    <property type="component" value="Unassembled WGS sequence"/>
</dbReference>
<dbReference type="InterPro" id="IPR028161">
    <property type="entry name" value="Met8-like"/>
</dbReference>
<dbReference type="InterPro" id="IPR006367">
    <property type="entry name" value="Sirohaem_synthase_N"/>
</dbReference>
<dbReference type="GO" id="GO:0004325">
    <property type="term" value="F:ferrochelatase activity"/>
    <property type="evidence" value="ECO:0007669"/>
    <property type="project" value="InterPro"/>
</dbReference>
<dbReference type="GO" id="GO:0043115">
    <property type="term" value="F:precorrin-2 dehydrogenase activity"/>
    <property type="evidence" value="ECO:0007669"/>
    <property type="project" value="UniProtKB-EC"/>
</dbReference>
<dbReference type="Gene3D" id="3.40.50.720">
    <property type="entry name" value="NAD(P)-binding Rossmann-like Domain"/>
    <property type="match status" value="1"/>
</dbReference>
<dbReference type="SUPFAM" id="SSF51735">
    <property type="entry name" value="NAD(P)-binding Rossmann-fold domains"/>
    <property type="match status" value="1"/>
</dbReference>
<evidence type="ECO:0000259" key="7">
    <source>
        <dbReference type="Pfam" id="PF14824"/>
    </source>
</evidence>
<dbReference type="Gene3D" id="3.30.160.110">
    <property type="entry name" value="Siroheme synthase, domain 2"/>
    <property type="match status" value="1"/>
</dbReference>
<dbReference type="AlphaFoldDB" id="A0A830FXH9"/>
<dbReference type="Pfam" id="PF14824">
    <property type="entry name" value="Sirohm_synth_M"/>
    <property type="match status" value="1"/>
</dbReference>
<protein>
    <recommendedName>
        <fullName evidence="2">precorrin-2 dehydrogenase</fullName>
        <ecNumber evidence="2">1.3.1.76</ecNumber>
    </recommendedName>
</protein>
<dbReference type="Proteomes" id="UP000614609">
    <property type="component" value="Unassembled WGS sequence"/>
</dbReference>
<evidence type="ECO:0000256" key="6">
    <source>
        <dbReference type="ARBA" id="ARBA00047561"/>
    </source>
</evidence>
<dbReference type="GO" id="GO:0019354">
    <property type="term" value="P:siroheme biosynthetic process"/>
    <property type="evidence" value="ECO:0007669"/>
    <property type="project" value="UniProtKB-UniPathway"/>
</dbReference>
<keyword evidence="9" id="KW-0456">Lyase</keyword>
<dbReference type="InterPro" id="IPR028281">
    <property type="entry name" value="Sirohaem_synthase_central"/>
</dbReference>
<comment type="pathway">
    <text evidence="1">Porphyrin-containing compound metabolism; siroheme biosynthesis; sirohydrochlorin from precorrin-2: step 1/1.</text>
</comment>
<dbReference type="UniPathway" id="UPA00262">
    <property type="reaction ID" value="UER00222"/>
</dbReference>
<keyword evidence="4" id="KW-0520">NAD</keyword>
<gene>
    <name evidence="8" type="ORF">GCM10009017_02120</name>
    <name evidence="9" type="ORF">J2752_000752</name>
</gene>
<comment type="caution">
    <text evidence="8">The sequence shown here is derived from an EMBL/GenBank/DDBJ whole genome shotgun (WGS) entry which is preliminary data.</text>
</comment>
<dbReference type="PANTHER" id="PTHR35330">
    <property type="entry name" value="SIROHEME BIOSYNTHESIS PROTEIN MET8"/>
    <property type="match status" value="1"/>
</dbReference>
<evidence type="ECO:0000256" key="2">
    <source>
        <dbReference type="ARBA" id="ARBA00012400"/>
    </source>
</evidence>
<evidence type="ECO:0000256" key="4">
    <source>
        <dbReference type="ARBA" id="ARBA00023027"/>
    </source>
</evidence>
<dbReference type="Pfam" id="PF13241">
    <property type="entry name" value="NAD_binding_7"/>
    <property type="match status" value="1"/>
</dbReference>
<keyword evidence="5" id="KW-0627">Porphyrin biosynthesis</keyword>